<dbReference type="AlphaFoldDB" id="A0A0N4SXT5"/>
<dbReference type="GO" id="GO:0005737">
    <property type="term" value="C:cytoplasm"/>
    <property type="evidence" value="ECO:0007669"/>
    <property type="project" value="TreeGrafter"/>
</dbReference>
<dbReference type="EMBL" id="UZAD01000023">
    <property type="protein sequence ID" value="VDN81694.1"/>
    <property type="molecule type" value="Genomic_DNA"/>
</dbReference>
<dbReference type="Proteomes" id="UP000278627">
    <property type="component" value="Unassembled WGS sequence"/>
</dbReference>
<evidence type="ECO:0000259" key="2">
    <source>
        <dbReference type="Pfam" id="PF00339"/>
    </source>
</evidence>
<dbReference type="SUPFAM" id="SSF81296">
    <property type="entry name" value="E set domains"/>
    <property type="match status" value="1"/>
</dbReference>
<evidence type="ECO:0000313" key="5">
    <source>
        <dbReference type="WBParaSite" id="BPAG_0000050701-mRNA-1"/>
    </source>
</evidence>
<dbReference type="InterPro" id="IPR014756">
    <property type="entry name" value="Ig_E-set"/>
</dbReference>
<reference evidence="5" key="1">
    <citation type="submission" date="2017-02" db="UniProtKB">
        <authorList>
            <consortium name="WormBaseParasite"/>
        </authorList>
    </citation>
    <scope>IDENTIFICATION</scope>
</reference>
<name>A0A0N4SXT5_BRUPA</name>
<keyword evidence="4" id="KW-1185">Reference proteome</keyword>
<evidence type="ECO:0000313" key="4">
    <source>
        <dbReference type="Proteomes" id="UP000278627"/>
    </source>
</evidence>
<dbReference type="InterPro" id="IPR014752">
    <property type="entry name" value="Arrestin-like_C"/>
</dbReference>
<reference evidence="3 4" key="2">
    <citation type="submission" date="2018-11" db="EMBL/GenBank/DDBJ databases">
        <authorList>
            <consortium name="Pathogen Informatics"/>
        </authorList>
    </citation>
    <scope>NUCLEOTIDE SEQUENCE [LARGE SCALE GENOMIC DNA]</scope>
</reference>
<dbReference type="PANTHER" id="PTHR11188">
    <property type="entry name" value="ARRESTIN DOMAIN CONTAINING PROTEIN"/>
    <property type="match status" value="1"/>
</dbReference>
<dbReference type="InterPro" id="IPR050357">
    <property type="entry name" value="Arrestin_domain-protein"/>
</dbReference>
<evidence type="ECO:0000313" key="3">
    <source>
        <dbReference type="EMBL" id="VDN81694.1"/>
    </source>
</evidence>
<dbReference type="PANTHER" id="PTHR11188:SF159">
    <property type="entry name" value="ARRESTIN C-TERMINAL-LIKE DOMAIN-CONTAINING PROTEIN"/>
    <property type="match status" value="1"/>
</dbReference>
<accession>A0A0N4SXT5</accession>
<gene>
    <name evidence="3" type="ORF">BPAG_LOCUS508</name>
</gene>
<sequence length="340" mass="38327">MKIEHFDVLLSKQSEKPYTGGEAVQDLSKDEFQGHVKISVLEKVKVGRLIVKLVGQAQTGWKNKNSEVLYESNEQVLNEYIDLTRVLTDFCDENFNLEEGLHQICFHIPLPLDVISSIEKENYGWVRYTCSATLDVLDEDAKEIFAEHNFTVFSLLNLDAPYMRQPVTSQEENEVRGCCCNRKVGVESAQLTISDMGLLPGRTVFKAVIISCETAKITLVIEDSAKRKRRKSRKGRSDCILLSLCQQLDFLSQNRYELHLFDRKSLTIAVESIGTCKVTSGTGPETRHIDFQIPTGLQPTSIKANGLITISYFFRLDMHSFDVIVPVIIGSMKTPGPVDE</sequence>
<feature type="domain" description="Arrestin-like N-terminal" evidence="2">
    <location>
        <begin position="28"/>
        <end position="158"/>
    </location>
</feature>
<dbReference type="InterPro" id="IPR011021">
    <property type="entry name" value="Arrestin-like_N"/>
</dbReference>
<organism evidence="5">
    <name type="scientific">Brugia pahangi</name>
    <name type="common">Filarial nematode worm</name>
    <dbReference type="NCBI Taxonomy" id="6280"/>
    <lineage>
        <taxon>Eukaryota</taxon>
        <taxon>Metazoa</taxon>
        <taxon>Ecdysozoa</taxon>
        <taxon>Nematoda</taxon>
        <taxon>Chromadorea</taxon>
        <taxon>Rhabditida</taxon>
        <taxon>Spirurina</taxon>
        <taxon>Spiruromorpha</taxon>
        <taxon>Filarioidea</taxon>
        <taxon>Onchocercidae</taxon>
        <taxon>Brugia</taxon>
    </lineage>
</organism>
<dbReference type="WBParaSite" id="BPAG_0000050701-mRNA-1">
    <property type="protein sequence ID" value="BPAG_0000050701-mRNA-1"/>
    <property type="gene ID" value="BPAG_0000050701"/>
</dbReference>
<dbReference type="Pfam" id="PF00339">
    <property type="entry name" value="Arrestin_N"/>
    <property type="match status" value="1"/>
</dbReference>
<comment type="similarity">
    <text evidence="1">Belongs to the arrestin family.</text>
</comment>
<protein>
    <submittedName>
        <fullName evidence="5">Arrestin_C domain-containing protein</fullName>
    </submittedName>
</protein>
<proteinExistence type="inferred from homology"/>
<evidence type="ECO:0000256" key="1">
    <source>
        <dbReference type="ARBA" id="ARBA00005298"/>
    </source>
</evidence>
<dbReference type="STRING" id="6280.A0A0N4SXT5"/>
<dbReference type="GO" id="GO:0015031">
    <property type="term" value="P:protein transport"/>
    <property type="evidence" value="ECO:0007669"/>
    <property type="project" value="TreeGrafter"/>
</dbReference>
<dbReference type="Gene3D" id="2.60.40.640">
    <property type="match status" value="2"/>
</dbReference>